<evidence type="ECO:0000313" key="2">
    <source>
        <dbReference type="EMBL" id="VDM23103.1"/>
    </source>
</evidence>
<organism evidence="2 3">
    <name type="scientific">Wuchereria bancrofti</name>
    <dbReference type="NCBI Taxonomy" id="6293"/>
    <lineage>
        <taxon>Eukaryota</taxon>
        <taxon>Metazoa</taxon>
        <taxon>Ecdysozoa</taxon>
        <taxon>Nematoda</taxon>
        <taxon>Chromadorea</taxon>
        <taxon>Rhabditida</taxon>
        <taxon>Spirurina</taxon>
        <taxon>Spiruromorpha</taxon>
        <taxon>Filarioidea</taxon>
        <taxon>Onchocercidae</taxon>
        <taxon>Wuchereria</taxon>
    </lineage>
</organism>
<sequence length="86" mass="10106">MTTTDKELKLTTKRPILFQYPPLPTIELGICYIIVGCSMIYAWSQVIIASNKYEFQYWHSIRINQLPLIGERYMYDNFIIVIITVA</sequence>
<dbReference type="AlphaFoldDB" id="A0A3P7EPH1"/>
<proteinExistence type="predicted"/>
<dbReference type="InParanoid" id="A0A3P7EPH1"/>
<accession>A0A3P7EPH1</accession>
<protein>
    <submittedName>
        <fullName evidence="2">Uncharacterized protein</fullName>
    </submittedName>
</protein>
<evidence type="ECO:0000256" key="1">
    <source>
        <dbReference type="SAM" id="Phobius"/>
    </source>
</evidence>
<gene>
    <name evidence="2" type="ORF">WBA_LOCUS12825</name>
</gene>
<dbReference type="EMBL" id="UYWW01013167">
    <property type="protein sequence ID" value="VDM23103.1"/>
    <property type="molecule type" value="Genomic_DNA"/>
</dbReference>
<reference evidence="2 3" key="1">
    <citation type="submission" date="2018-11" db="EMBL/GenBank/DDBJ databases">
        <authorList>
            <consortium name="Pathogen Informatics"/>
        </authorList>
    </citation>
    <scope>NUCLEOTIDE SEQUENCE [LARGE SCALE GENOMIC DNA]</scope>
</reference>
<feature type="transmembrane region" description="Helical" evidence="1">
    <location>
        <begin position="20"/>
        <end position="43"/>
    </location>
</feature>
<name>A0A3P7EPH1_WUCBA</name>
<dbReference type="OrthoDB" id="5837006at2759"/>
<evidence type="ECO:0000313" key="3">
    <source>
        <dbReference type="Proteomes" id="UP000270924"/>
    </source>
</evidence>
<dbReference type="Proteomes" id="UP000270924">
    <property type="component" value="Unassembled WGS sequence"/>
</dbReference>
<keyword evidence="3" id="KW-1185">Reference proteome</keyword>
<keyword evidence="1" id="KW-1133">Transmembrane helix</keyword>
<keyword evidence="1" id="KW-0472">Membrane</keyword>
<dbReference type="OMA" id="WHSIRIN"/>
<keyword evidence="1" id="KW-0812">Transmembrane</keyword>